<sequence length="185" mass="20722">MGMLPPVQGRTFKKLLFISSVISVTCFVGAFLIGVFERKALLGLSLIGLSILLEAQPAAVASLPMGFHPLSGAIISILANFIPLPFLMLFFHQLLQKWRWLRKKLLKTKRWSRKYGHYGVWFLVVLSPFIGAYACVTLAYGMHWRPVPTFVSISIGVIGSALLITYGGDFILHIFHPFSFGMNHR</sequence>
<evidence type="ECO:0000313" key="3">
    <source>
        <dbReference type="Proteomes" id="UP000184016"/>
    </source>
</evidence>
<feature type="transmembrane region" description="Helical" evidence="1">
    <location>
        <begin position="73"/>
        <end position="95"/>
    </location>
</feature>
<dbReference type="Pfam" id="PF06695">
    <property type="entry name" value="Sm_multidrug_ex"/>
    <property type="match status" value="1"/>
</dbReference>
<feature type="transmembrane region" description="Helical" evidence="1">
    <location>
        <begin position="153"/>
        <end position="175"/>
    </location>
</feature>
<gene>
    <name evidence="2" type="ORF">SAMN05443507_1184</name>
</gene>
<keyword evidence="1" id="KW-0472">Membrane</keyword>
<evidence type="ECO:0000256" key="1">
    <source>
        <dbReference type="SAM" id="Phobius"/>
    </source>
</evidence>
<dbReference type="EMBL" id="FRAF01000018">
    <property type="protein sequence ID" value="SHK61909.1"/>
    <property type="molecule type" value="Genomic_DNA"/>
</dbReference>
<dbReference type="Proteomes" id="UP000184016">
    <property type="component" value="Unassembled WGS sequence"/>
</dbReference>
<evidence type="ECO:0000313" key="2">
    <source>
        <dbReference type="EMBL" id="SHK61909.1"/>
    </source>
</evidence>
<keyword evidence="1" id="KW-0812">Transmembrane</keyword>
<keyword evidence="1" id="KW-1133">Transmembrane helix</keyword>
<accession>A0A1M6TY95</accession>
<keyword evidence="3" id="KW-1185">Reference proteome</keyword>
<dbReference type="AlphaFoldDB" id="A0A1M6TY95"/>
<feature type="transmembrane region" description="Helical" evidence="1">
    <location>
        <begin position="115"/>
        <end position="141"/>
    </location>
</feature>
<name>A0A1M6TY95_9BACL</name>
<protein>
    <submittedName>
        <fullName evidence="2">Putative small multi-drug export protein</fullName>
    </submittedName>
</protein>
<dbReference type="STRING" id="1830138.SAMN05443507_1184"/>
<organism evidence="2 3">
    <name type="scientific">Alicyclobacillus tolerans</name>
    <dbReference type="NCBI Taxonomy" id="90970"/>
    <lineage>
        <taxon>Bacteria</taxon>
        <taxon>Bacillati</taxon>
        <taxon>Bacillota</taxon>
        <taxon>Bacilli</taxon>
        <taxon>Bacillales</taxon>
        <taxon>Alicyclobacillaceae</taxon>
        <taxon>Alicyclobacillus</taxon>
    </lineage>
</organism>
<feature type="transmembrane region" description="Helical" evidence="1">
    <location>
        <begin position="40"/>
        <end position="61"/>
    </location>
</feature>
<reference evidence="3" key="1">
    <citation type="submission" date="2016-11" db="EMBL/GenBank/DDBJ databases">
        <authorList>
            <person name="Varghese N."/>
            <person name="Submissions S."/>
        </authorList>
    </citation>
    <scope>NUCLEOTIDE SEQUENCE [LARGE SCALE GENOMIC DNA]</scope>
    <source>
        <strain evidence="3">USBA-503</strain>
    </source>
</reference>
<proteinExistence type="predicted"/>
<feature type="transmembrane region" description="Helical" evidence="1">
    <location>
        <begin position="15"/>
        <end position="33"/>
    </location>
</feature>
<dbReference type="InterPro" id="IPR009577">
    <property type="entry name" value="Sm_multidrug_ex"/>
</dbReference>